<keyword evidence="1" id="KW-1133">Transmembrane helix</keyword>
<keyword evidence="4" id="KW-1185">Reference proteome</keyword>
<organism evidence="2 5">
    <name type="scientific">Phytophthora kernoviae</name>
    <dbReference type="NCBI Taxonomy" id="325452"/>
    <lineage>
        <taxon>Eukaryota</taxon>
        <taxon>Sar</taxon>
        <taxon>Stramenopiles</taxon>
        <taxon>Oomycota</taxon>
        <taxon>Peronosporomycetes</taxon>
        <taxon>Peronosporales</taxon>
        <taxon>Peronosporaceae</taxon>
        <taxon>Phytophthora</taxon>
    </lineage>
</organism>
<gene>
    <name evidence="2" type="ORF">BBI17_009659</name>
    <name evidence="3" type="ORF">BBO99_00009623</name>
</gene>
<evidence type="ECO:0000256" key="1">
    <source>
        <dbReference type="SAM" id="Phobius"/>
    </source>
</evidence>
<dbReference type="STRING" id="325452.A0A421FDR1"/>
<protein>
    <submittedName>
        <fullName evidence="2">Uncharacterized protein</fullName>
    </submittedName>
</protein>
<evidence type="ECO:0000313" key="3">
    <source>
        <dbReference type="EMBL" id="RLN72957.1"/>
    </source>
</evidence>
<comment type="caution">
    <text evidence="2">The sequence shown here is derived from an EMBL/GenBank/DDBJ whole genome shotgun (WGS) entry which is preliminary data.</text>
</comment>
<dbReference type="Proteomes" id="UP000285624">
    <property type="component" value="Unassembled WGS sequence"/>
</dbReference>
<dbReference type="AlphaFoldDB" id="A0A421FDR1"/>
<accession>A0A421FDR1</accession>
<proteinExistence type="predicted"/>
<dbReference type="EMBL" id="MBDN02000945">
    <property type="protein sequence ID" value="RLN72957.1"/>
    <property type="molecule type" value="Genomic_DNA"/>
</dbReference>
<keyword evidence="1" id="KW-0472">Membrane</keyword>
<keyword evidence="1" id="KW-0812">Transmembrane</keyword>
<reference evidence="4 5" key="1">
    <citation type="submission" date="2018-07" db="EMBL/GenBank/DDBJ databases">
        <title>Genome sequencing of oomycete isolates from Chile give support for New Zealand origin for Phytophthora kernoviae and make available the first Nothophytophthora sp. genome.</title>
        <authorList>
            <person name="Studholme D.J."/>
            <person name="Sanfuentes E."/>
            <person name="Panda P."/>
            <person name="Hill R."/>
            <person name="Sambles C."/>
            <person name="Grant M."/>
            <person name="Williams N.M."/>
            <person name="Mcdougal R.L."/>
        </authorList>
    </citation>
    <scope>NUCLEOTIDE SEQUENCE [LARGE SCALE GENOMIC DNA]</scope>
    <source>
        <strain evidence="2">Chile2</strain>
        <strain evidence="3">Chile4</strain>
    </source>
</reference>
<sequence length="172" mass="17919">MSEDVAQELKCQERKAKLAEPMTKGLSEETLQYIKVDSSVRGIGFVLMFVLAVIAVIAVIVGVVVSTSEGTSSSSVSGSTATDICGGTTKSSTKKKTMSTSIGSSNIASDPTSVSYSLTDVAIGDGVYTSPNDDRWVLEDHLYVYSFVDSTPGVSIGIFNVDSGDADTHGAS</sequence>
<evidence type="ECO:0000313" key="4">
    <source>
        <dbReference type="Proteomes" id="UP000285624"/>
    </source>
</evidence>
<name>A0A421FDR1_9STRA</name>
<dbReference type="EMBL" id="MAYM02000498">
    <property type="protein sequence ID" value="RLN38031.1"/>
    <property type="molecule type" value="Genomic_DNA"/>
</dbReference>
<dbReference type="Proteomes" id="UP000285883">
    <property type="component" value="Unassembled WGS sequence"/>
</dbReference>
<evidence type="ECO:0000313" key="2">
    <source>
        <dbReference type="EMBL" id="RLN38031.1"/>
    </source>
</evidence>
<feature type="transmembrane region" description="Helical" evidence="1">
    <location>
        <begin position="43"/>
        <end position="65"/>
    </location>
</feature>
<evidence type="ECO:0000313" key="5">
    <source>
        <dbReference type="Proteomes" id="UP000285883"/>
    </source>
</evidence>